<dbReference type="OrthoDB" id="106613at2157"/>
<evidence type="ECO:0000313" key="1">
    <source>
        <dbReference type="EMBL" id="ABD40064.1"/>
    </source>
</evidence>
<proteinExistence type="predicted"/>
<accession>Q2FMX7</accession>
<dbReference type="GO" id="GO:0030001">
    <property type="term" value="P:metal ion transport"/>
    <property type="evidence" value="ECO:0007669"/>
    <property type="project" value="InterPro"/>
</dbReference>
<dbReference type="EMBL" id="CP000254">
    <property type="protein sequence ID" value="ABD40064.1"/>
    <property type="molecule type" value="Genomic_DNA"/>
</dbReference>
<dbReference type="HOGENOM" id="CLU_071480_0_0_2"/>
<dbReference type="InParanoid" id="Q2FMX7"/>
<sequence>MIKLLLFFFTLLTLIFPLSVSGLNVVSTTSVLWEPIQFIGGEKVHAIYITDPSICPHMQTDIVPNRMQMQIEFIRDADLYVAHNDSLDAEMVIPYIDRFMDANGFKPITWKTVIPGTSWNTPDTAKNLSEQVAGWLRQADPSNASYYESRLTEYLDKIDSADLTEAEKDVIRNQDVIVMIWQSDAADKWLGLNIVNVFGPDFYNQGQNTPRALVSDIYNSPEKYRNVRYIIENMQSEEMAKGVEEALKYHGINAKRVIFTNFPKSLPNVESLPDVLAYNKALVMPDESDNKSNPTTPLSLIGPIISLVIIISDYEYKSRKMEG</sequence>
<dbReference type="GO" id="GO:0046872">
    <property type="term" value="F:metal ion binding"/>
    <property type="evidence" value="ECO:0007669"/>
    <property type="project" value="InterPro"/>
</dbReference>
<reference evidence="2" key="1">
    <citation type="journal article" date="2016" name="Stand. Genomic Sci.">
        <title>Complete genome sequence of Methanospirillum hungatei type strain JF1.</title>
        <authorList>
            <person name="Gunsalus R.P."/>
            <person name="Cook L.E."/>
            <person name="Crable B."/>
            <person name="Rohlin L."/>
            <person name="McDonald E."/>
            <person name="Mouttaki H."/>
            <person name="Sieber J.R."/>
            <person name="Poweleit N."/>
            <person name="Zhou H."/>
            <person name="Lapidus A.L."/>
            <person name="Daligault H.E."/>
            <person name="Land M."/>
            <person name="Gilna P."/>
            <person name="Ivanova N."/>
            <person name="Kyrpides N."/>
            <person name="Culley D.E."/>
            <person name="McInerney M.J."/>
        </authorList>
    </citation>
    <scope>NUCLEOTIDE SEQUENCE [LARGE SCALE GENOMIC DNA]</scope>
    <source>
        <strain evidence="2">ATCC 27890 / DSM 864 / NBRC 100397 / JF-1</strain>
    </source>
</reference>
<dbReference type="eggNOG" id="arCOG01005">
    <property type="taxonomic scope" value="Archaea"/>
</dbReference>
<dbReference type="SUPFAM" id="SSF53807">
    <property type="entry name" value="Helical backbone' metal receptor"/>
    <property type="match status" value="1"/>
</dbReference>
<dbReference type="Proteomes" id="UP000001941">
    <property type="component" value="Chromosome"/>
</dbReference>
<dbReference type="AlphaFoldDB" id="Q2FMX7"/>
<organism evidence="1 2">
    <name type="scientific">Methanospirillum hungatei JF-1 (strain ATCC 27890 / DSM 864 / NBRC 100397 / JF-1)</name>
    <dbReference type="NCBI Taxonomy" id="323259"/>
    <lineage>
        <taxon>Archaea</taxon>
        <taxon>Methanobacteriati</taxon>
        <taxon>Methanobacteriota</taxon>
        <taxon>Stenosarchaea group</taxon>
        <taxon>Methanomicrobia</taxon>
        <taxon>Methanomicrobiales</taxon>
        <taxon>Methanospirillaceae</taxon>
        <taxon>Methanospirillum</taxon>
    </lineage>
</organism>
<dbReference type="InterPro" id="IPR006127">
    <property type="entry name" value="ZnuA-like"/>
</dbReference>
<dbReference type="EnsemblBacteria" id="ABD40064">
    <property type="protein sequence ID" value="ABD40064"/>
    <property type="gene ID" value="Mhun_0293"/>
</dbReference>
<protein>
    <submittedName>
        <fullName evidence="1">ABC-type metal ion transport system periplasmic component/surface adhesin-like protein</fullName>
    </submittedName>
</protein>
<name>Q2FMX7_METHJ</name>
<keyword evidence="2" id="KW-1185">Reference proteome</keyword>
<dbReference type="KEGG" id="mhu:Mhun_0293"/>
<gene>
    <name evidence="1" type="ordered locus">Mhun_0293</name>
</gene>
<dbReference type="STRING" id="323259.Mhun_0293"/>
<evidence type="ECO:0000313" key="2">
    <source>
        <dbReference type="Proteomes" id="UP000001941"/>
    </source>
</evidence>
<dbReference type="Pfam" id="PF01297">
    <property type="entry name" value="ZnuA"/>
    <property type="match status" value="1"/>
</dbReference>
<dbReference type="Gene3D" id="3.40.50.1980">
    <property type="entry name" value="Nitrogenase molybdenum iron protein domain"/>
    <property type="match status" value="1"/>
</dbReference>